<evidence type="ECO:0000256" key="3">
    <source>
        <dbReference type="SAM" id="MobiDB-lite"/>
    </source>
</evidence>
<dbReference type="InterPro" id="IPR000648">
    <property type="entry name" value="Oxysterol-bd"/>
</dbReference>
<evidence type="ECO:0000256" key="2">
    <source>
        <dbReference type="RuleBase" id="RU003844"/>
    </source>
</evidence>
<feature type="compositionally biased region" description="Low complexity" evidence="3">
    <location>
        <begin position="23"/>
        <end position="50"/>
    </location>
</feature>
<accession>A0A1V8SII4</accession>
<dbReference type="InterPro" id="IPR018494">
    <property type="entry name" value="Oxysterol-bd_CS"/>
</dbReference>
<dbReference type="GO" id="GO:0005829">
    <property type="term" value="C:cytosol"/>
    <property type="evidence" value="ECO:0007669"/>
    <property type="project" value="TreeGrafter"/>
</dbReference>
<dbReference type="Gene3D" id="3.30.70.3490">
    <property type="match status" value="1"/>
</dbReference>
<dbReference type="Proteomes" id="UP000192596">
    <property type="component" value="Unassembled WGS sequence"/>
</dbReference>
<dbReference type="PROSITE" id="PS01013">
    <property type="entry name" value="OSBP"/>
    <property type="match status" value="1"/>
</dbReference>
<name>A0A1V8SII4_9PEZI</name>
<feature type="compositionally biased region" description="Polar residues" evidence="3">
    <location>
        <begin position="1"/>
        <end position="11"/>
    </location>
</feature>
<comment type="caution">
    <text evidence="4">The sequence shown here is derived from an EMBL/GenBank/DDBJ whole genome shotgun (WGS) entry which is preliminary data.</text>
</comment>
<dbReference type="PANTHER" id="PTHR10972:SF212">
    <property type="entry name" value="OXYSTEROL-BINDING PROTEIN-LIKE PROTEIN 1"/>
    <property type="match status" value="1"/>
</dbReference>
<gene>
    <name evidence="4" type="ORF">B0A48_15245</name>
</gene>
<protein>
    <recommendedName>
        <fullName evidence="6">Oxysterol-binding protein-like protein 1</fullName>
    </recommendedName>
</protein>
<dbReference type="GO" id="GO:0032934">
    <property type="term" value="F:sterol binding"/>
    <property type="evidence" value="ECO:0007669"/>
    <property type="project" value="TreeGrafter"/>
</dbReference>
<feature type="compositionally biased region" description="Basic and acidic residues" evidence="3">
    <location>
        <begin position="53"/>
        <end position="62"/>
    </location>
</feature>
<comment type="similarity">
    <text evidence="1 2">Belongs to the OSBP family.</text>
</comment>
<dbReference type="PANTHER" id="PTHR10972">
    <property type="entry name" value="OXYSTEROL-BINDING PROTEIN-RELATED"/>
    <property type="match status" value="1"/>
</dbReference>
<dbReference type="OrthoDB" id="48057at2759"/>
<dbReference type="Gene3D" id="2.40.160.120">
    <property type="match status" value="1"/>
</dbReference>
<sequence length="489" mass="54212">MGLLKSSTPSTPEMKAMSKSDNTTASDGSTSGPPTPPSTTASGTSTPIPGAASKDDYKDIPKDGQTTSDSSKLKTFLGILKRFIGVSDMAAVRFSLPAQLMEPIPNLEYWHYLDRPDTFAAIGDSKDDLGRMLACLRFWFTKDLKYVKGKPCKPYNSTLGEFFRCTWEIEDSLPSLLGNEEKPPPAALEGQTSTPGQKVKISYLTEQTSHHPPVSAYYVACPEKGVSAYGFDQLSAKFTGTSVRVTPGEFNEGIFIKLHNHEDETYRLTHPAAYLGGFLRGNLNITVADTCFVICQRTGLKVILHYLEEGYFGKTQNKVEGVIYRTADPEKDTLTRIKDVADKDVLGRIDGSWQNQVYFSPGPGAFKSSPTESRIQLVDVAPLFPHPKACPPAEHQLPNESRRFWNDVTDAIMRKEYARATTVKQELEEKQRAKAAERKAANIEWKPRFFTGATEPRGRPVLTEEGWDVMRGLHSGEFGISEPREYAAM</sequence>
<dbReference type="Pfam" id="PF01237">
    <property type="entry name" value="Oxysterol_BP"/>
    <property type="match status" value="1"/>
</dbReference>
<dbReference type="AlphaFoldDB" id="A0A1V8SII4"/>
<organism evidence="4 5">
    <name type="scientific">Cryoendolithus antarcticus</name>
    <dbReference type="NCBI Taxonomy" id="1507870"/>
    <lineage>
        <taxon>Eukaryota</taxon>
        <taxon>Fungi</taxon>
        <taxon>Dikarya</taxon>
        <taxon>Ascomycota</taxon>
        <taxon>Pezizomycotina</taxon>
        <taxon>Dothideomycetes</taxon>
        <taxon>Dothideomycetidae</taxon>
        <taxon>Cladosporiales</taxon>
        <taxon>Cladosporiaceae</taxon>
        <taxon>Cryoendolithus</taxon>
    </lineage>
</organism>
<dbReference type="InParanoid" id="A0A1V8SII4"/>
<evidence type="ECO:0000256" key="1">
    <source>
        <dbReference type="ARBA" id="ARBA00008842"/>
    </source>
</evidence>
<evidence type="ECO:0000313" key="5">
    <source>
        <dbReference type="Proteomes" id="UP000192596"/>
    </source>
</evidence>
<feature type="region of interest" description="Disordered" evidence="3">
    <location>
        <begin position="1"/>
        <end position="70"/>
    </location>
</feature>
<reference evidence="5" key="1">
    <citation type="submission" date="2017-03" db="EMBL/GenBank/DDBJ databases">
        <title>Genomes of endolithic fungi from Antarctica.</title>
        <authorList>
            <person name="Coleine C."/>
            <person name="Masonjones S."/>
            <person name="Stajich J.E."/>
        </authorList>
    </citation>
    <scope>NUCLEOTIDE SEQUENCE [LARGE SCALE GENOMIC DNA]</scope>
    <source>
        <strain evidence="5">CCFEE 5527</strain>
    </source>
</reference>
<evidence type="ECO:0000313" key="4">
    <source>
        <dbReference type="EMBL" id="OQN98899.1"/>
    </source>
</evidence>
<keyword evidence="5" id="KW-1185">Reference proteome</keyword>
<evidence type="ECO:0008006" key="6">
    <source>
        <dbReference type="Google" id="ProtNLM"/>
    </source>
</evidence>
<dbReference type="EMBL" id="NAJO01000043">
    <property type="protein sequence ID" value="OQN98899.1"/>
    <property type="molecule type" value="Genomic_DNA"/>
</dbReference>
<dbReference type="STRING" id="1507870.A0A1V8SII4"/>
<proteinExistence type="inferred from homology"/>
<dbReference type="GO" id="GO:0016020">
    <property type="term" value="C:membrane"/>
    <property type="evidence" value="ECO:0007669"/>
    <property type="project" value="TreeGrafter"/>
</dbReference>
<dbReference type="InterPro" id="IPR037239">
    <property type="entry name" value="OSBP_sf"/>
</dbReference>
<dbReference type="SUPFAM" id="SSF144000">
    <property type="entry name" value="Oxysterol-binding protein-like"/>
    <property type="match status" value="1"/>
</dbReference>